<keyword evidence="5" id="KW-0408">Iron</keyword>
<name>C7N1I9_SLAHD</name>
<dbReference type="InterPro" id="IPR050612">
    <property type="entry name" value="Prok_Mopterin_Oxidored"/>
</dbReference>
<sequence>MSGEKTVNPGITRRGFMKGAAALGALGVTAGGIATATSSLAPTNAQAESEEHVAYTYHQSHCGNMCALACTVRDGRLVCIEPNSAMAERRYKTMCLKGVSEVQHIYSDKRIQTPLKRVGERGAGEFEAVSWEEALDDIVSQIKDIQQSFGKDSVLVTTCAECDVPFLATILEARTCANNNGIDIGTGNGLDPATGMGWGFAMSAQEPRDWVNSRLVLNVGNNFCESSLANARVMFDAKDAGAHVVTVDPHFSTTACKSDEWIPIEVGTDAALFLGMTTHILDNNLGDQEFMAKHTSLPFLIDTKTGMLVRSEEGIVDEAAKAEAEAAGTEYMPFYPFLVIDEDGQKKPYTEAANPQLTVEGTFDGQQLVSVYSKLCESQKAYPTSWAAEVTGISQERIEALAEEYAAGPSSLCVGWGGSDKLSNADITGHAAAVLVAVTGNIGKPGAGVGVYVGAQYAGYAAGFGEWAIPEKYGLMPGPADLQMRELRQTDIVHAIVAVGDLLAQKVGNMKLTEEWTKTIDLIVTADVYFTEGAKWADYVLPLTSRFEYDAEVGNVKNGYNHICLQEKVLDPLFEAKTDLWFQRELAKRLGYEDALPETADERVAAIMAGCTENVTLEQLKENQGVWPITGIENPRLVATDYAFYTESGNMEVYYQNLVDFNQALPQWEENIEAYPGNPEREKYPLQLTNTRTRFRIHNQFNDSAWLAQYYTPTVHVNPVDLEAQGIKTGDTVRLFNDRGEIKVAVAANEAIRPGSARLYEATTADYTVAGNMQDLTNDTPIERGAALMMGPVAPFSDTIVGIEKA</sequence>
<dbReference type="Gene3D" id="3.40.50.740">
    <property type="match status" value="2"/>
</dbReference>
<feature type="domain" description="Molybdopterin dinucleotide-binding" evidence="8">
    <location>
        <begin position="686"/>
        <end position="779"/>
    </location>
</feature>
<dbReference type="InterPro" id="IPR006311">
    <property type="entry name" value="TAT_signal"/>
</dbReference>
<comment type="similarity">
    <text evidence="1">Belongs to the prokaryotic molybdopterin-containing oxidoreductase family.</text>
</comment>
<accession>C7N1I9</accession>
<keyword evidence="4" id="KW-0560">Oxidoreductase</keyword>
<dbReference type="NCBIfam" id="TIGR01409">
    <property type="entry name" value="TAT_signal_seq"/>
    <property type="match status" value="1"/>
</dbReference>
<evidence type="ECO:0000313" key="9">
    <source>
        <dbReference type="EMBL" id="ACV21281.1"/>
    </source>
</evidence>
<dbReference type="Gene3D" id="2.40.40.20">
    <property type="match status" value="1"/>
</dbReference>
<evidence type="ECO:0000259" key="8">
    <source>
        <dbReference type="Pfam" id="PF01568"/>
    </source>
</evidence>
<dbReference type="InterPro" id="IPR009010">
    <property type="entry name" value="Asp_de-COase-like_dom_sf"/>
</dbReference>
<dbReference type="GO" id="GO:0046872">
    <property type="term" value="F:metal ion binding"/>
    <property type="evidence" value="ECO:0007669"/>
    <property type="project" value="UniProtKB-KW"/>
</dbReference>
<dbReference type="Pfam" id="PF01568">
    <property type="entry name" value="Molydop_binding"/>
    <property type="match status" value="1"/>
</dbReference>
<keyword evidence="3" id="KW-0732">Signal</keyword>
<gene>
    <name evidence="9" type="ordered locus">Shel_02110</name>
</gene>
<evidence type="ECO:0000256" key="2">
    <source>
        <dbReference type="ARBA" id="ARBA00022723"/>
    </source>
</evidence>
<dbReference type="PANTHER" id="PTHR43742:SF6">
    <property type="entry name" value="OXIDOREDUCTASE YYAE-RELATED"/>
    <property type="match status" value="1"/>
</dbReference>
<organism evidence="9 10">
    <name type="scientific">Slackia heliotrinireducens (strain ATCC 29202 / DSM 20476 / NCTC 11029 / RHS 1)</name>
    <name type="common">Peptococcus heliotrinreducens</name>
    <dbReference type="NCBI Taxonomy" id="471855"/>
    <lineage>
        <taxon>Bacteria</taxon>
        <taxon>Bacillati</taxon>
        <taxon>Actinomycetota</taxon>
        <taxon>Coriobacteriia</taxon>
        <taxon>Eggerthellales</taxon>
        <taxon>Eggerthellaceae</taxon>
        <taxon>Slackia</taxon>
    </lineage>
</organism>
<keyword evidence="10" id="KW-1185">Reference proteome</keyword>
<dbReference type="PROSITE" id="PS51318">
    <property type="entry name" value="TAT"/>
    <property type="match status" value="1"/>
</dbReference>
<dbReference type="GO" id="GO:0016491">
    <property type="term" value="F:oxidoreductase activity"/>
    <property type="evidence" value="ECO:0007669"/>
    <property type="project" value="UniProtKB-KW"/>
</dbReference>
<dbReference type="Pfam" id="PF00384">
    <property type="entry name" value="Molybdopterin"/>
    <property type="match status" value="1"/>
</dbReference>
<keyword evidence="6" id="KW-0411">Iron-sulfur</keyword>
<dbReference type="InterPro" id="IPR006657">
    <property type="entry name" value="MoPterin_dinucl-bd_dom"/>
</dbReference>
<feature type="domain" description="Molybdopterin oxidoreductase" evidence="7">
    <location>
        <begin position="110"/>
        <end position="589"/>
    </location>
</feature>
<dbReference type="STRING" id="471855.Shel_02110"/>
<dbReference type="GO" id="GO:0051536">
    <property type="term" value="F:iron-sulfur cluster binding"/>
    <property type="evidence" value="ECO:0007669"/>
    <property type="project" value="UniProtKB-KW"/>
</dbReference>
<dbReference type="EMBL" id="CP001684">
    <property type="protein sequence ID" value="ACV21281.1"/>
    <property type="molecule type" value="Genomic_DNA"/>
</dbReference>
<keyword evidence="2" id="KW-0479">Metal-binding</keyword>
<dbReference type="RefSeq" id="WP_012797392.1">
    <property type="nucleotide sequence ID" value="NC_013165.1"/>
</dbReference>
<proteinExistence type="inferred from homology"/>
<evidence type="ECO:0000259" key="7">
    <source>
        <dbReference type="Pfam" id="PF00384"/>
    </source>
</evidence>
<dbReference type="Gene3D" id="3.40.228.10">
    <property type="entry name" value="Dimethylsulfoxide Reductase, domain 2"/>
    <property type="match status" value="1"/>
</dbReference>
<evidence type="ECO:0000256" key="1">
    <source>
        <dbReference type="ARBA" id="ARBA00010312"/>
    </source>
</evidence>
<evidence type="ECO:0000256" key="3">
    <source>
        <dbReference type="ARBA" id="ARBA00022729"/>
    </source>
</evidence>
<dbReference type="KEGG" id="shi:Shel_02110"/>
<evidence type="ECO:0000313" key="10">
    <source>
        <dbReference type="Proteomes" id="UP000002026"/>
    </source>
</evidence>
<protein>
    <submittedName>
        <fullName evidence="9">Anaerobic dehydrogenase, typically selenocysteine-containing</fullName>
    </submittedName>
</protein>
<dbReference type="SUPFAM" id="SSF53706">
    <property type="entry name" value="Formate dehydrogenase/DMSO reductase, domains 1-3"/>
    <property type="match status" value="1"/>
</dbReference>
<dbReference type="eggNOG" id="COG0243">
    <property type="taxonomic scope" value="Bacteria"/>
</dbReference>
<reference evidence="9 10" key="1">
    <citation type="journal article" date="2009" name="Stand. Genomic Sci.">
        <title>Complete genome sequence of Slackia heliotrinireducens type strain (RHS 1).</title>
        <authorList>
            <person name="Pukall R."/>
            <person name="Lapidus A."/>
            <person name="Nolan M."/>
            <person name="Copeland A."/>
            <person name="Glavina Del Rio T."/>
            <person name="Lucas S."/>
            <person name="Chen F."/>
            <person name="Tice H."/>
            <person name="Cheng J.F."/>
            <person name="Chertkov O."/>
            <person name="Bruce D."/>
            <person name="Goodwin L."/>
            <person name="Kuske C."/>
            <person name="Brettin T."/>
            <person name="Detter J.C."/>
            <person name="Han C."/>
            <person name="Pitluck S."/>
            <person name="Pati A."/>
            <person name="Mavrommatis K."/>
            <person name="Ivanova N."/>
            <person name="Ovchinnikova G."/>
            <person name="Chen A."/>
            <person name="Palaniappan K."/>
            <person name="Schneider S."/>
            <person name="Rohde M."/>
            <person name="Chain P."/>
            <person name="D'haeseleer P."/>
            <person name="Goker M."/>
            <person name="Bristow J."/>
            <person name="Eisen J.A."/>
            <person name="Markowitz V."/>
            <person name="Kyrpides N.C."/>
            <person name="Klenk H.P."/>
            <person name="Hugenholtz P."/>
        </authorList>
    </citation>
    <scope>NUCLEOTIDE SEQUENCE [LARGE SCALE GENOMIC DNA]</scope>
    <source>
        <strain evidence="10">ATCC 29202 / DSM 20476 / NCTC 11029 / RHS 1</strain>
    </source>
</reference>
<dbReference type="HOGENOM" id="CLU_000422_13_3_11"/>
<dbReference type="AlphaFoldDB" id="C7N1I9"/>
<dbReference type="SUPFAM" id="SSF50692">
    <property type="entry name" value="ADC-like"/>
    <property type="match status" value="1"/>
</dbReference>
<evidence type="ECO:0000256" key="6">
    <source>
        <dbReference type="ARBA" id="ARBA00023014"/>
    </source>
</evidence>
<evidence type="ECO:0000256" key="4">
    <source>
        <dbReference type="ARBA" id="ARBA00023002"/>
    </source>
</evidence>
<dbReference type="InterPro" id="IPR019546">
    <property type="entry name" value="TAT_signal_bac_arc"/>
</dbReference>
<dbReference type="Proteomes" id="UP000002026">
    <property type="component" value="Chromosome"/>
</dbReference>
<dbReference type="PANTHER" id="PTHR43742">
    <property type="entry name" value="TRIMETHYLAMINE-N-OXIDE REDUCTASE"/>
    <property type="match status" value="1"/>
</dbReference>
<evidence type="ECO:0000256" key="5">
    <source>
        <dbReference type="ARBA" id="ARBA00023004"/>
    </source>
</evidence>
<dbReference type="Gene3D" id="2.20.25.90">
    <property type="entry name" value="ADC-like domains"/>
    <property type="match status" value="1"/>
</dbReference>
<dbReference type="GO" id="GO:0043546">
    <property type="term" value="F:molybdopterin cofactor binding"/>
    <property type="evidence" value="ECO:0007669"/>
    <property type="project" value="InterPro"/>
</dbReference>
<dbReference type="InterPro" id="IPR006656">
    <property type="entry name" value="Mopterin_OxRdtase"/>
</dbReference>